<feature type="region of interest" description="Disordered" evidence="1">
    <location>
        <begin position="1"/>
        <end position="33"/>
    </location>
</feature>
<dbReference type="GO" id="GO:0044550">
    <property type="term" value="P:secondary metabolite biosynthetic process"/>
    <property type="evidence" value="ECO:0007669"/>
    <property type="project" value="TreeGrafter"/>
</dbReference>
<dbReference type="RefSeq" id="WP_164207547.1">
    <property type="nucleotide sequence ID" value="NZ_JAAGMP010001512.1"/>
</dbReference>
<dbReference type="GO" id="GO:0043041">
    <property type="term" value="P:amino acid activation for nonribosomal peptide biosynthetic process"/>
    <property type="evidence" value="ECO:0007669"/>
    <property type="project" value="TreeGrafter"/>
</dbReference>
<proteinExistence type="predicted"/>
<dbReference type="PANTHER" id="PTHR45527">
    <property type="entry name" value="NONRIBOSOMAL PEPTIDE SYNTHETASE"/>
    <property type="match status" value="1"/>
</dbReference>
<protein>
    <recommendedName>
        <fullName evidence="2">Condensation domain-containing protein</fullName>
    </recommendedName>
</protein>
<dbReference type="GO" id="GO:0031177">
    <property type="term" value="F:phosphopantetheine binding"/>
    <property type="evidence" value="ECO:0007669"/>
    <property type="project" value="TreeGrafter"/>
</dbReference>
<comment type="caution">
    <text evidence="3">The sequence shown here is derived from an EMBL/GenBank/DDBJ whole genome shotgun (WGS) entry which is preliminary data.</text>
</comment>
<sequence>TLFEAPTVAQLAPRLTQDSRPRPPLLPTTRPEPLPLSFAQQQLWFLDQLEGPSATYNIPLVLRLTGQLNQQALREAVNDVVSRHEALRTVFEEADGQPLQRVLDPEHA</sequence>
<dbReference type="Gene3D" id="3.30.559.10">
    <property type="entry name" value="Chloramphenicol acetyltransferase-like domain"/>
    <property type="match status" value="1"/>
</dbReference>
<dbReference type="GO" id="GO:0003824">
    <property type="term" value="F:catalytic activity"/>
    <property type="evidence" value="ECO:0007669"/>
    <property type="project" value="InterPro"/>
</dbReference>
<dbReference type="GO" id="GO:0005829">
    <property type="term" value="C:cytosol"/>
    <property type="evidence" value="ECO:0007669"/>
    <property type="project" value="TreeGrafter"/>
</dbReference>
<dbReference type="Proteomes" id="UP000469670">
    <property type="component" value="Unassembled WGS sequence"/>
</dbReference>
<dbReference type="PANTHER" id="PTHR45527:SF1">
    <property type="entry name" value="FATTY ACID SYNTHASE"/>
    <property type="match status" value="1"/>
</dbReference>
<name>A0A7K3S6Y7_9ACTN</name>
<evidence type="ECO:0000313" key="3">
    <source>
        <dbReference type="EMBL" id="NEC23248.1"/>
    </source>
</evidence>
<dbReference type="Pfam" id="PF00668">
    <property type="entry name" value="Condensation"/>
    <property type="match status" value="1"/>
</dbReference>
<dbReference type="AlphaFoldDB" id="A0A7K3S6Y7"/>
<dbReference type="EMBL" id="JAAGMP010001512">
    <property type="protein sequence ID" value="NEC23248.1"/>
    <property type="molecule type" value="Genomic_DNA"/>
</dbReference>
<gene>
    <name evidence="3" type="ORF">G3I50_34110</name>
</gene>
<accession>A0A7K3S6Y7</accession>
<feature type="domain" description="Condensation" evidence="2">
    <location>
        <begin position="34"/>
        <end position="104"/>
    </location>
</feature>
<dbReference type="GO" id="GO:0008610">
    <property type="term" value="P:lipid biosynthetic process"/>
    <property type="evidence" value="ECO:0007669"/>
    <property type="project" value="UniProtKB-ARBA"/>
</dbReference>
<dbReference type="SUPFAM" id="SSF52777">
    <property type="entry name" value="CoA-dependent acyltransferases"/>
    <property type="match status" value="1"/>
</dbReference>
<feature type="compositionally biased region" description="Pro residues" evidence="1">
    <location>
        <begin position="22"/>
        <end position="33"/>
    </location>
</feature>
<dbReference type="InterPro" id="IPR001242">
    <property type="entry name" value="Condensation_dom"/>
</dbReference>
<feature type="non-terminal residue" evidence="3">
    <location>
        <position position="1"/>
    </location>
</feature>
<organism evidence="3 4">
    <name type="scientific">Streptomyces parvus</name>
    <dbReference type="NCBI Taxonomy" id="66428"/>
    <lineage>
        <taxon>Bacteria</taxon>
        <taxon>Bacillati</taxon>
        <taxon>Actinomycetota</taxon>
        <taxon>Actinomycetes</taxon>
        <taxon>Kitasatosporales</taxon>
        <taxon>Streptomycetaceae</taxon>
        <taxon>Streptomyces</taxon>
    </lineage>
</organism>
<dbReference type="InterPro" id="IPR023213">
    <property type="entry name" value="CAT-like_dom_sf"/>
</dbReference>
<reference evidence="3 4" key="1">
    <citation type="submission" date="2020-01" db="EMBL/GenBank/DDBJ databases">
        <title>Insect and environment-associated Actinomycetes.</title>
        <authorList>
            <person name="Currrie C."/>
            <person name="Chevrette M."/>
            <person name="Carlson C."/>
            <person name="Stubbendieck R."/>
            <person name="Wendt-Pienkowski E."/>
        </authorList>
    </citation>
    <scope>NUCLEOTIDE SEQUENCE [LARGE SCALE GENOMIC DNA]</scope>
    <source>
        <strain evidence="3 4">SID7590</strain>
    </source>
</reference>
<evidence type="ECO:0000256" key="1">
    <source>
        <dbReference type="SAM" id="MobiDB-lite"/>
    </source>
</evidence>
<feature type="non-terminal residue" evidence="3">
    <location>
        <position position="108"/>
    </location>
</feature>
<evidence type="ECO:0000259" key="2">
    <source>
        <dbReference type="Pfam" id="PF00668"/>
    </source>
</evidence>
<evidence type="ECO:0000313" key="4">
    <source>
        <dbReference type="Proteomes" id="UP000469670"/>
    </source>
</evidence>